<evidence type="ECO:0000313" key="3">
    <source>
        <dbReference type="Proteomes" id="UP001225596"/>
    </source>
</evidence>
<keyword evidence="3" id="KW-1185">Reference proteome</keyword>
<name>A0ABU1BSX3_9BURK</name>
<dbReference type="Proteomes" id="UP001225596">
    <property type="component" value="Unassembled WGS sequence"/>
</dbReference>
<comment type="caution">
    <text evidence="2">The sequence shown here is derived from an EMBL/GenBank/DDBJ whole genome shotgun (WGS) entry which is preliminary data.</text>
</comment>
<feature type="compositionally biased region" description="Polar residues" evidence="1">
    <location>
        <begin position="24"/>
        <end position="41"/>
    </location>
</feature>
<organism evidence="2 3">
    <name type="scientific">Keguizhuia sedimenti</name>
    <dbReference type="NCBI Taxonomy" id="3064264"/>
    <lineage>
        <taxon>Bacteria</taxon>
        <taxon>Pseudomonadati</taxon>
        <taxon>Pseudomonadota</taxon>
        <taxon>Betaproteobacteria</taxon>
        <taxon>Burkholderiales</taxon>
        <taxon>Oxalobacteraceae</taxon>
        <taxon>Keguizhuia</taxon>
    </lineage>
</organism>
<evidence type="ECO:0000256" key="1">
    <source>
        <dbReference type="SAM" id="MobiDB-lite"/>
    </source>
</evidence>
<sequence length="68" mass="7995">MYLKNRIAHRNERNARIPSLPPHSRTQGALKNQAEQSGYDQQSDDENDGNYPQYCFHLASDKWFSEIR</sequence>
<protein>
    <submittedName>
        <fullName evidence="2">Uncharacterized protein</fullName>
    </submittedName>
</protein>
<accession>A0ABU1BSX3</accession>
<dbReference type="EMBL" id="JAUYVH010000016">
    <property type="protein sequence ID" value="MDQ9172112.1"/>
    <property type="molecule type" value="Genomic_DNA"/>
</dbReference>
<evidence type="ECO:0000313" key="2">
    <source>
        <dbReference type="EMBL" id="MDQ9172112.1"/>
    </source>
</evidence>
<proteinExistence type="predicted"/>
<dbReference type="RefSeq" id="WP_338438146.1">
    <property type="nucleotide sequence ID" value="NZ_JAUYVH010000016.1"/>
</dbReference>
<gene>
    <name evidence="2" type="ORF">Q8A64_17000</name>
</gene>
<feature type="region of interest" description="Disordered" evidence="1">
    <location>
        <begin position="1"/>
        <end position="52"/>
    </location>
</feature>
<reference evidence="2 3" key="1">
    <citation type="submission" date="2023-08" db="EMBL/GenBank/DDBJ databases">
        <title>Oxalobacteraceae gen .nov., isolated from river sludge outside the plant.</title>
        <authorList>
            <person name="Zhao S.Y."/>
        </authorList>
    </citation>
    <scope>NUCLEOTIDE SEQUENCE [LARGE SCALE GENOMIC DNA]</scope>
    <source>
        <strain evidence="2 3">R-40</strain>
    </source>
</reference>